<evidence type="ECO:0000256" key="1">
    <source>
        <dbReference type="ARBA" id="ARBA00022729"/>
    </source>
</evidence>
<dbReference type="Gene3D" id="3.20.20.370">
    <property type="entry name" value="Glycoside hydrolase/deacetylase"/>
    <property type="match status" value="1"/>
</dbReference>
<keyword evidence="4" id="KW-1185">Reference proteome</keyword>
<reference evidence="3 4" key="1">
    <citation type="submission" date="2020-07" db="EMBL/GenBank/DDBJ databases">
        <authorList>
            <person name="Feng X."/>
        </authorList>
    </citation>
    <scope>NUCLEOTIDE SEQUENCE [LARGE SCALE GENOMIC DNA]</scope>
    <source>
        <strain evidence="3 4">JCM14086</strain>
    </source>
</reference>
<dbReference type="RefSeq" id="WP_185692757.1">
    <property type="nucleotide sequence ID" value="NZ_JACHVA010000081.1"/>
</dbReference>
<proteinExistence type="predicted"/>
<dbReference type="GO" id="GO:0016810">
    <property type="term" value="F:hydrolase activity, acting on carbon-nitrogen (but not peptide) bonds"/>
    <property type="evidence" value="ECO:0007669"/>
    <property type="project" value="InterPro"/>
</dbReference>
<evidence type="ECO:0000313" key="4">
    <source>
        <dbReference type="Proteomes" id="UP000525652"/>
    </source>
</evidence>
<dbReference type="InterPro" id="IPR051398">
    <property type="entry name" value="Polysacch_Deacetylase"/>
</dbReference>
<feature type="domain" description="NodB homology" evidence="2">
    <location>
        <begin position="84"/>
        <end position="178"/>
    </location>
</feature>
<dbReference type="Pfam" id="PF01522">
    <property type="entry name" value="Polysacc_deac_1"/>
    <property type="match status" value="1"/>
</dbReference>
<evidence type="ECO:0000313" key="3">
    <source>
        <dbReference type="EMBL" id="MBC2602058.1"/>
    </source>
</evidence>
<dbReference type="Proteomes" id="UP000525652">
    <property type="component" value="Unassembled WGS sequence"/>
</dbReference>
<name>A0A7X1E4J4_9BACT</name>
<dbReference type="SUPFAM" id="SSF88713">
    <property type="entry name" value="Glycoside hydrolase/deacetylase"/>
    <property type="match status" value="1"/>
</dbReference>
<keyword evidence="1" id="KW-0732">Signal</keyword>
<organism evidence="3 4">
    <name type="scientific">Puniceicoccus vermicola</name>
    <dbReference type="NCBI Taxonomy" id="388746"/>
    <lineage>
        <taxon>Bacteria</taxon>
        <taxon>Pseudomonadati</taxon>
        <taxon>Verrucomicrobiota</taxon>
        <taxon>Opitutia</taxon>
        <taxon>Puniceicoccales</taxon>
        <taxon>Puniceicoccaceae</taxon>
        <taxon>Puniceicoccus</taxon>
    </lineage>
</organism>
<dbReference type="AlphaFoldDB" id="A0A7X1E4J4"/>
<dbReference type="PANTHER" id="PTHR34216:SF7">
    <property type="entry name" value="POLY-BETA-1,6-N-ACETYL-D-GLUCOSAMINE N-DEACETYLASE"/>
    <property type="match status" value="1"/>
</dbReference>
<sequence>MKNPKIPWTEKLCPLRAPLDMATGCYPMFLFGGPLSRKILPVFHFHEVTPQYLEPYLRYLSENGYRCANVEEMLGILEGRETIREKTVLLTFDDAWTSLWTVAAPLLRRYGLRAVTFAVPGRVSVREGVRTTIEEDPEMEEFGDRGCEMFCRWDELRSLDEEGVIEVESHTFAHEQIPVGADQEVPFWTEDSLRAMPLLSKPLIWTGEESFRPVDEREIGQERWVTRSRMSDALACFEGGRLETETERVEAIRKDLSLCRKRIEEELGRPARILCFPWAVAGEVAREEVRKAGYRAAFSDSFPGKRYVRSGDDPFRLMRLKHNWIYQLPGQGRRRIPVPK</sequence>
<dbReference type="InterPro" id="IPR002509">
    <property type="entry name" value="NODB_dom"/>
</dbReference>
<evidence type="ECO:0000259" key="2">
    <source>
        <dbReference type="Pfam" id="PF01522"/>
    </source>
</evidence>
<dbReference type="InterPro" id="IPR011330">
    <property type="entry name" value="Glyco_hydro/deAcase_b/a-brl"/>
</dbReference>
<dbReference type="EMBL" id="JACHVA010000081">
    <property type="protein sequence ID" value="MBC2602058.1"/>
    <property type="molecule type" value="Genomic_DNA"/>
</dbReference>
<accession>A0A7X1E4J4</accession>
<gene>
    <name evidence="3" type="ORF">H5P30_09745</name>
</gene>
<protein>
    <submittedName>
        <fullName evidence="3">Polysaccharide deacetylase family protein</fullName>
    </submittedName>
</protein>
<comment type="caution">
    <text evidence="3">The sequence shown here is derived from an EMBL/GenBank/DDBJ whole genome shotgun (WGS) entry which is preliminary data.</text>
</comment>
<dbReference type="GO" id="GO:0005975">
    <property type="term" value="P:carbohydrate metabolic process"/>
    <property type="evidence" value="ECO:0007669"/>
    <property type="project" value="InterPro"/>
</dbReference>
<dbReference type="PANTHER" id="PTHR34216">
    <property type="match status" value="1"/>
</dbReference>